<dbReference type="Pfam" id="PF00072">
    <property type="entry name" value="Response_reg"/>
    <property type="match status" value="1"/>
</dbReference>
<dbReference type="SMART" id="SM00448">
    <property type="entry name" value="REC"/>
    <property type="match status" value="1"/>
</dbReference>
<dbReference type="InterPro" id="IPR001789">
    <property type="entry name" value="Sig_transdc_resp-reg_receiver"/>
</dbReference>
<dbReference type="PANTHER" id="PTHR43228:SF1">
    <property type="entry name" value="TWO-COMPONENT RESPONSE REGULATOR ARR22"/>
    <property type="match status" value="1"/>
</dbReference>
<name>A0ABX1KGS3_9GAMM</name>
<dbReference type="InterPro" id="IPR011990">
    <property type="entry name" value="TPR-like_helical_dom_sf"/>
</dbReference>
<dbReference type="RefSeq" id="WP_168822626.1">
    <property type="nucleotide sequence ID" value="NZ_JABAEB010000001.1"/>
</dbReference>
<gene>
    <name evidence="3" type="ORF">HGO26_00580</name>
</gene>
<organism evidence="3 4">
    <name type="scientific">Shewanella oncorhynchi</name>
    <dbReference type="NCBI Taxonomy" id="2726434"/>
    <lineage>
        <taxon>Bacteria</taxon>
        <taxon>Pseudomonadati</taxon>
        <taxon>Pseudomonadota</taxon>
        <taxon>Gammaproteobacteria</taxon>
        <taxon>Alteromonadales</taxon>
        <taxon>Shewanellaceae</taxon>
        <taxon>Shewanella</taxon>
    </lineage>
</organism>
<feature type="modified residue" description="4-aspartylphosphate" evidence="1">
    <location>
        <position position="59"/>
    </location>
</feature>
<feature type="domain" description="Response regulatory" evidence="2">
    <location>
        <begin position="7"/>
        <end position="128"/>
    </location>
</feature>
<dbReference type="SUPFAM" id="SSF52172">
    <property type="entry name" value="CheY-like"/>
    <property type="match status" value="1"/>
</dbReference>
<dbReference type="Gene3D" id="1.25.40.10">
    <property type="entry name" value="Tetratricopeptide repeat domain"/>
    <property type="match status" value="1"/>
</dbReference>
<keyword evidence="4" id="KW-1185">Reference proteome</keyword>
<dbReference type="PANTHER" id="PTHR43228">
    <property type="entry name" value="TWO-COMPONENT RESPONSE REGULATOR"/>
    <property type="match status" value="1"/>
</dbReference>
<reference evidence="3 4" key="1">
    <citation type="submission" date="2020-04" db="EMBL/GenBank/DDBJ databases">
        <title>The first description of lens atrophy caused by putative novel Shewanella sp. that is a new emerging pathogen for cultured rainbow trout?</title>
        <authorList>
            <person name="Saticioglu I.B."/>
            <person name="Duman M."/>
            <person name="Altun S."/>
        </authorList>
    </citation>
    <scope>NUCLEOTIDE SEQUENCE [LARGE SCALE GENOMIC DNA]</scope>
    <source>
        <strain evidence="3 4">S-1</strain>
    </source>
</reference>
<evidence type="ECO:0000313" key="3">
    <source>
        <dbReference type="EMBL" id="NLQ21385.1"/>
    </source>
</evidence>
<evidence type="ECO:0000313" key="4">
    <source>
        <dbReference type="Proteomes" id="UP000527352"/>
    </source>
</evidence>
<dbReference type="Pfam" id="PF14559">
    <property type="entry name" value="TPR_19"/>
    <property type="match status" value="1"/>
</dbReference>
<dbReference type="PROSITE" id="PS50110">
    <property type="entry name" value="RESPONSE_REGULATORY"/>
    <property type="match status" value="1"/>
</dbReference>
<dbReference type="InterPro" id="IPR052048">
    <property type="entry name" value="ST_Response_Regulator"/>
</dbReference>
<dbReference type="SUPFAM" id="SSF48452">
    <property type="entry name" value="TPR-like"/>
    <property type="match status" value="1"/>
</dbReference>
<keyword evidence="1" id="KW-0597">Phosphoprotein</keyword>
<dbReference type="Proteomes" id="UP000527352">
    <property type="component" value="Unassembled WGS sequence"/>
</dbReference>
<dbReference type="EMBL" id="JABAEB010000001">
    <property type="protein sequence ID" value="NLQ21385.1"/>
    <property type="molecule type" value="Genomic_DNA"/>
</dbReference>
<comment type="caution">
    <text evidence="3">The sequence shown here is derived from an EMBL/GenBank/DDBJ whole genome shotgun (WGS) entry which is preliminary data.</text>
</comment>
<accession>A0ABX1KGS3</accession>
<evidence type="ECO:0000256" key="1">
    <source>
        <dbReference type="PROSITE-ProRule" id="PRU00169"/>
    </source>
</evidence>
<protein>
    <submittedName>
        <fullName evidence="3">Response regulator</fullName>
    </submittedName>
</protein>
<sequence>MNIKNHKILIVDDSQTVIYALKGMLREMGVKENNIMWAKESKSALNLLKLNKFKIVLCDYNLGSGLNGKQILDDIRHNKLLNFDSIFIMITGDSSSFVVRSIIEFRPDDYILKPFSKKQLQARIKTALEKKDKYKSLYEAEINQDISNGITLCKELIQKNMNMTVVNQFTGRFLRMQKNYSLAIDFYKELSDKDKDEWANAALCNTYIEHGNYDEAENYLTNIKNSQNETSIPLLNISSKLEICREDIPAAIKYLTLASQLTPGNAARELVLTNLCIAAGDFYSAESKYSLYRECIKNTFREDFYSKVNAIRLKLFRMSQLCNNKINFEKNLFINNNLLNELISESSTELEKNSVEILIIHLSIMKGNLSVAIPHFLNTLNTIEHTDFMTNYHICLLCSLLFFEEYFQKNFKYTCKSIDTTSIEDEKFFINQSQKSILNNLKKNHQENIKKFLTYYIQAIIL</sequence>
<evidence type="ECO:0000259" key="2">
    <source>
        <dbReference type="PROSITE" id="PS50110"/>
    </source>
</evidence>
<dbReference type="InterPro" id="IPR011006">
    <property type="entry name" value="CheY-like_superfamily"/>
</dbReference>
<proteinExistence type="predicted"/>
<dbReference type="CDD" id="cd17589">
    <property type="entry name" value="REC_TPR"/>
    <property type="match status" value="1"/>
</dbReference>
<dbReference type="Gene3D" id="3.40.50.2300">
    <property type="match status" value="1"/>
</dbReference>